<proteinExistence type="inferred from homology"/>
<dbReference type="PANTHER" id="PTHR10445:SF0">
    <property type="entry name" value="GENERAL TRANSCRIPTION FACTOR IIF SUBUNIT 2"/>
    <property type="match status" value="1"/>
</dbReference>
<dbReference type="InterPro" id="IPR036390">
    <property type="entry name" value="WH_DNA-bd_sf"/>
</dbReference>
<dbReference type="Pfam" id="PF02270">
    <property type="entry name" value="TFIIF_beta"/>
    <property type="match status" value="1"/>
</dbReference>
<dbReference type="Proteomes" id="UP000001064">
    <property type="component" value="Unassembled WGS sequence"/>
</dbReference>
<evidence type="ECO:0000259" key="9">
    <source>
        <dbReference type="Pfam" id="PF17683"/>
    </source>
</evidence>
<feature type="region of interest" description="Disordered" evidence="7">
    <location>
        <begin position="237"/>
        <end position="256"/>
    </location>
</feature>
<dbReference type="RefSeq" id="XP_003291013.1">
    <property type="nucleotide sequence ID" value="XM_003290965.1"/>
</dbReference>
<dbReference type="GO" id="GO:0005674">
    <property type="term" value="C:transcription factor TFIIF complex"/>
    <property type="evidence" value="ECO:0000318"/>
    <property type="project" value="GO_Central"/>
</dbReference>
<dbReference type="InterPro" id="IPR040450">
    <property type="entry name" value="TFIIF_beta_HTH"/>
</dbReference>
<dbReference type="SUPFAM" id="SSF50916">
    <property type="entry name" value="Rap30/74 interaction domains"/>
    <property type="match status" value="1"/>
</dbReference>
<keyword evidence="5" id="KW-0804">Transcription</keyword>
<dbReference type="AlphaFoldDB" id="F0ZUC0"/>
<dbReference type="GO" id="GO:0003677">
    <property type="term" value="F:DNA binding"/>
    <property type="evidence" value="ECO:0007669"/>
    <property type="project" value="UniProtKB-KW"/>
</dbReference>
<evidence type="ECO:0000313" key="10">
    <source>
        <dbReference type="EMBL" id="EGC32441.1"/>
    </source>
</evidence>
<keyword evidence="4" id="KW-0238">DNA-binding</keyword>
<evidence type="ECO:0000256" key="5">
    <source>
        <dbReference type="ARBA" id="ARBA00023163"/>
    </source>
</evidence>
<dbReference type="eggNOG" id="KOG2905">
    <property type="taxonomic scope" value="Eukaryota"/>
</dbReference>
<dbReference type="Gene3D" id="1.10.10.10">
    <property type="entry name" value="Winged helix-like DNA-binding domain superfamily/Winged helix DNA-binding domain"/>
    <property type="match status" value="1"/>
</dbReference>
<keyword evidence="11" id="KW-1185">Reference proteome</keyword>
<protein>
    <submittedName>
        <fullName evidence="10">Uncharacterized protein</fullName>
    </submittedName>
</protein>
<dbReference type="KEGG" id="dpp:DICPUDRAFT_38380"/>
<dbReference type="InParanoid" id="F0ZUC0"/>
<organism evidence="10 11">
    <name type="scientific">Dictyostelium purpureum</name>
    <name type="common">Slime mold</name>
    <dbReference type="NCBI Taxonomy" id="5786"/>
    <lineage>
        <taxon>Eukaryota</taxon>
        <taxon>Amoebozoa</taxon>
        <taxon>Evosea</taxon>
        <taxon>Eumycetozoa</taxon>
        <taxon>Dictyostelia</taxon>
        <taxon>Dictyosteliales</taxon>
        <taxon>Dictyosteliaceae</taxon>
        <taxon>Dictyostelium</taxon>
    </lineage>
</organism>
<feature type="domain" description="TFIIF beta subunit N-terminal" evidence="9">
    <location>
        <begin position="19"/>
        <end position="95"/>
    </location>
</feature>
<evidence type="ECO:0000256" key="2">
    <source>
        <dbReference type="ARBA" id="ARBA00009543"/>
    </source>
</evidence>
<comment type="subcellular location">
    <subcellularLocation>
        <location evidence="1">Nucleus</location>
    </subcellularLocation>
</comment>
<dbReference type="FunFam" id="1.10.10.10:FF:000035">
    <property type="entry name" value="General transcription factor IIF subunit 2"/>
    <property type="match status" value="1"/>
</dbReference>
<comment type="similarity">
    <text evidence="2">Belongs to the TFIIF beta subunit family.</text>
</comment>
<dbReference type="STRING" id="5786.F0ZUC0"/>
<dbReference type="EMBL" id="GL871192">
    <property type="protein sequence ID" value="EGC32441.1"/>
    <property type="molecule type" value="Genomic_DNA"/>
</dbReference>
<dbReference type="FunCoup" id="F0ZUC0">
    <property type="interactions" value="342"/>
</dbReference>
<reference evidence="11" key="1">
    <citation type="journal article" date="2011" name="Genome Biol.">
        <title>Comparative genomics of the social amoebae Dictyostelium discoideum and Dictyostelium purpureum.</title>
        <authorList>
            <consortium name="US DOE Joint Genome Institute (JGI-PGF)"/>
            <person name="Sucgang R."/>
            <person name="Kuo A."/>
            <person name="Tian X."/>
            <person name="Salerno W."/>
            <person name="Parikh A."/>
            <person name="Feasley C.L."/>
            <person name="Dalin E."/>
            <person name="Tu H."/>
            <person name="Huang E."/>
            <person name="Barry K."/>
            <person name="Lindquist E."/>
            <person name="Shapiro H."/>
            <person name="Bruce D."/>
            <person name="Schmutz J."/>
            <person name="Salamov A."/>
            <person name="Fey P."/>
            <person name="Gaudet P."/>
            <person name="Anjard C."/>
            <person name="Babu M.M."/>
            <person name="Basu S."/>
            <person name="Bushmanova Y."/>
            <person name="van der Wel H."/>
            <person name="Katoh-Kurasawa M."/>
            <person name="Dinh C."/>
            <person name="Coutinho P.M."/>
            <person name="Saito T."/>
            <person name="Elias M."/>
            <person name="Schaap P."/>
            <person name="Kay R.R."/>
            <person name="Henrissat B."/>
            <person name="Eichinger L."/>
            <person name="Rivero F."/>
            <person name="Putnam N.H."/>
            <person name="West C.M."/>
            <person name="Loomis W.F."/>
            <person name="Chisholm R.L."/>
            <person name="Shaulsky G."/>
            <person name="Strassmann J.E."/>
            <person name="Queller D.C."/>
            <person name="Kuspa A."/>
            <person name="Grigoriev I.V."/>
        </authorList>
    </citation>
    <scope>NUCLEOTIDE SEQUENCE [LARGE SCALE GENOMIC DNA]</scope>
    <source>
        <strain evidence="11">QSDP1</strain>
    </source>
</reference>
<evidence type="ECO:0000313" key="11">
    <source>
        <dbReference type="Proteomes" id="UP000001064"/>
    </source>
</evidence>
<evidence type="ECO:0000259" key="8">
    <source>
        <dbReference type="Pfam" id="PF02270"/>
    </source>
</evidence>
<evidence type="ECO:0000256" key="1">
    <source>
        <dbReference type="ARBA" id="ARBA00004123"/>
    </source>
</evidence>
<dbReference type="SUPFAM" id="SSF46785">
    <property type="entry name" value="Winged helix' DNA-binding domain"/>
    <property type="match status" value="1"/>
</dbReference>
<dbReference type="InterPro" id="IPR036388">
    <property type="entry name" value="WH-like_DNA-bd_sf"/>
</dbReference>
<feature type="domain" description="TFIIF beta subunit HTH" evidence="8">
    <location>
        <begin position="177"/>
        <end position="239"/>
    </location>
</feature>
<evidence type="ECO:0000256" key="4">
    <source>
        <dbReference type="ARBA" id="ARBA00023125"/>
    </source>
</evidence>
<dbReference type="Pfam" id="PF17683">
    <property type="entry name" value="TFIIF_beta_N"/>
    <property type="match status" value="1"/>
</dbReference>
<sequence>MSEDTNEALREINTDNADNQVWLIKVPKFLSEHWNGIGKGEIGKIHIKGGDNVNFYFYIIKITLSISGLSENNEFQLMTSANNLETQPLKIFSEDSDGSLALEGNIGLRCDIKIDVQSSSYRELMKTRHTKYNTKTRMTKVIDDKELFTPAIFNPNRVQVSTTGLGKRKTTDKKEKLPEDEVIDLIFDAFRNKSYWDLKGLEAETGQPKGYLKQVLEKVCILNKRGAHNHLYELKSEFKDKENPPQDGTTTTTNTK</sequence>
<keyword evidence="3" id="KW-0805">Transcription regulation</keyword>
<accession>F0ZUC0</accession>
<name>F0ZUC0_DICPU</name>
<dbReference type="GO" id="GO:0006367">
    <property type="term" value="P:transcription initiation at RNA polymerase II promoter"/>
    <property type="evidence" value="ECO:0000318"/>
    <property type="project" value="GO_Central"/>
</dbReference>
<dbReference type="InterPro" id="IPR011039">
    <property type="entry name" value="TFIIF_interaction"/>
</dbReference>
<dbReference type="CDD" id="cd07980">
    <property type="entry name" value="TFIIF_beta"/>
    <property type="match status" value="1"/>
</dbReference>
<dbReference type="VEuPathDB" id="AmoebaDB:DICPUDRAFT_38380"/>
<gene>
    <name evidence="10" type="ORF">DICPUDRAFT_38380</name>
</gene>
<evidence type="ECO:0000256" key="3">
    <source>
        <dbReference type="ARBA" id="ARBA00023015"/>
    </source>
</evidence>
<dbReference type="PANTHER" id="PTHR10445">
    <property type="entry name" value="GENERAL TRANSCRIPTION FACTOR IIF SUBUNIT 2"/>
    <property type="match status" value="1"/>
</dbReference>
<keyword evidence="6" id="KW-0539">Nucleus</keyword>
<evidence type="ECO:0000256" key="6">
    <source>
        <dbReference type="ARBA" id="ARBA00023242"/>
    </source>
</evidence>
<dbReference type="OMA" id="PIADNCY"/>
<evidence type="ECO:0000256" key="7">
    <source>
        <dbReference type="SAM" id="MobiDB-lite"/>
    </source>
</evidence>
<dbReference type="GeneID" id="10508951"/>
<dbReference type="InterPro" id="IPR040504">
    <property type="entry name" value="TFIIF_beta_N"/>
</dbReference>
<dbReference type="OrthoDB" id="26094at2759"/>
<dbReference type="InterPro" id="IPR003196">
    <property type="entry name" value="TFIIF_beta"/>
</dbReference>